<evidence type="ECO:0000256" key="4">
    <source>
        <dbReference type="SAM" id="MobiDB-lite"/>
    </source>
</evidence>
<dbReference type="EMBL" id="NAAC01000038">
    <property type="protein sequence ID" value="RDJ04504.1"/>
    <property type="molecule type" value="Genomic_DNA"/>
</dbReference>
<dbReference type="GO" id="GO:0004197">
    <property type="term" value="F:cysteine-type endopeptidase activity"/>
    <property type="evidence" value="ECO:0007669"/>
    <property type="project" value="InterPro"/>
</dbReference>
<evidence type="ECO:0000256" key="2">
    <source>
        <dbReference type="ARBA" id="ARBA00022801"/>
    </source>
</evidence>
<dbReference type="Gene3D" id="3.90.70.20">
    <property type="match status" value="1"/>
</dbReference>
<evidence type="ECO:0000313" key="7">
    <source>
        <dbReference type="Proteomes" id="UP000254939"/>
    </source>
</evidence>
<evidence type="ECO:0000256" key="1">
    <source>
        <dbReference type="ARBA" id="ARBA00022670"/>
    </source>
</evidence>
<name>A0A370KH89_9HYPH</name>
<dbReference type="Pfam" id="PF03543">
    <property type="entry name" value="Peptidase_C58"/>
    <property type="match status" value="1"/>
</dbReference>
<dbReference type="NCBIfam" id="TIGR01586">
    <property type="entry name" value="yopT_cys_prot"/>
    <property type="match status" value="1"/>
</dbReference>
<sequence>MLARINESFQCAGQACEPNVHSDKFAATLEEIASQSALASHASSSSAPARPYSFLSQPPALDLMDKMGLCASRPHTSDAPNRSSSSSNLSILSPRESISIFPYITAELRDANRSGICIGLSTQWLRNIHTGNPSARMDALTQGTQGHESAAALQQRCEELKNRFRDQGAGASQAKFRALRCMLQEVGFRLAAKAKYAFPSDVARMINGITEENSAHLLSFSFADGNGHTVATATSNGMTTLFDPNYGEFTVQPNQLSSLFQSLSNRYLNPNALDLRTITAQRVSRTDDH</sequence>
<feature type="domain" description="Peptidase C58 YopT-type" evidence="5">
    <location>
        <begin position="95"/>
        <end position="281"/>
    </location>
</feature>
<feature type="region of interest" description="Disordered" evidence="4">
    <location>
        <begin position="71"/>
        <end position="90"/>
    </location>
</feature>
<dbReference type="InterPro" id="IPR038765">
    <property type="entry name" value="Papain-like_cys_pep_sf"/>
</dbReference>
<proteinExistence type="predicted"/>
<comment type="caution">
    <text evidence="6">The sequence shown here is derived from an EMBL/GenBank/DDBJ whole genome shotgun (WGS) entry which is preliminary data.</text>
</comment>
<protein>
    <recommendedName>
        <fullName evidence="5">Peptidase C58 YopT-type domain-containing protein</fullName>
    </recommendedName>
</protein>
<keyword evidence="2" id="KW-0378">Hydrolase</keyword>
<dbReference type="AlphaFoldDB" id="A0A370KH89"/>
<dbReference type="OrthoDB" id="7300477at2"/>
<keyword evidence="1" id="KW-0645">Protease</keyword>
<dbReference type="CDD" id="cd20497">
    <property type="entry name" value="C58_YopT-like"/>
    <property type="match status" value="1"/>
</dbReference>
<dbReference type="SUPFAM" id="SSF54001">
    <property type="entry name" value="Cysteine proteinases"/>
    <property type="match status" value="1"/>
</dbReference>
<gene>
    <name evidence="6" type="ORF">B5K06_27070</name>
</gene>
<dbReference type="GO" id="GO:0006508">
    <property type="term" value="P:proteolysis"/>
    <property type="evidence" value="ECO:0007669"/>
    <property type="project" value="UniProtKB-KW"/>
</dbReference>
<dbReference type="Proteomes" id="UP000254939">
    <property type="component" value="Unassembled WGS sequence"/>
</dbReference>
<dbReference type="InterPro" id="IPR006473">
    <property type="entry name" value="Peptidase_C58_Yopt"/>
</dbReference>
<feature type="compositionally biased region" description="Low complexity" evidence="4">
    <location>
        <begin position="80"/>
        <end position="90"/>
    </location>
</feature>
<evidence type="ECO:0000256" key="3">
    <source>
        <dbReference type="ARBA" id="ARBA00022807"/>
    </source>
</evidence>
<dbReference type="RefSeq" id="WP_114715220.1">
    <property type="nucleotide sequence ID" value="NZ_KZ857267.1"/>
</dbReference>
<keyword evidence="3" id="KW-0788">Thiol protease</keyword>
<accession>A0A370KH89</accession>
<evidence type="ECO:0000313" key="6">
    <source>
        <dbReference type="EMBL" id="RDJ04504.1"/>
    </source>
</evidence>
<organism evidence="6 7">
    <name type="scientific">Rhizobium grahamii</name>
    <dbReference type="NCBI Taxonomy" id="1120045"/>
    <lineage>
        <taxon>Bacteria</taxon>
        <taxon>Pseudomonadati</taxon>
        <taxon>Pseudomonadota</taxon>
        <taxon>Alphaproteobacteria</taxon>
        <taxon>Hyphomicrobiales</taxon>
        <taxon>Rhizobiaceae</taxon>
        <taxon>Rhizobium/Agrobacterium group</taxon>
        <taxon>Rhizobium</taxon>
    </lineage>
</organism>
<evidence type="ECO:0000259" key="5">
    <source>
        <dbReference type="Pfam" id="PF03543"/>
    </source>
</evidence>
<reference evidence="6 7" key="1">
    <citation type="submission" date="2017-03" db="EMBL/GenBank/DDBJ databases">
        <title>Genome analysis of Rhizobial strains effectives or ineffectives for nitrogen fixation isolated from bean seeds.</title>
        <authorList>
            <person name="Peralta H."/>
            <person name="Aguilar-Vera A."/>
            <person name="Mora Y."/>
            <person name="Vargas-Lagunas C."/>
            <person name="Girard L."/>
            <person name="Mora J."/>
        </authorList>
    </citation>
    <scope>NUCLEOTIDE SEQUENCE [LARGE SCALE GENOMIC DNA]</scope>
    <source>
        <strain evidence="6 7">CCGM3</strain>
    </source>
</reference>